<proteinExistence type="predicted"/>
<feature type="compositionally biased region" description="Low complexity" evidence="1">
    <location>
        <begin position="384"/>
        <end position="408"/>
    </location>
</feature>
<evidence type="ECO:0000313" key="4">
    <source>
        <dbReference type="EMBL" id="MCQ4164777.1"/>
    </source>
</evidence>
<accession>A0ABT1QR95</accession>
<dbReference type="InterPro" id="IPR002656">
    <property type="entry name" value="Acyl_transf_3_dom"/>
</dbReference>
<dbReference type="RefSeq" id="WP_255913705.1">
    <property type="nucleotide sequence ID" value="NZ_JANFQO010000006.1"/>
</dbReference>
<organism evidence="4 5">
    <name type="scientific">Tahibacter harae</name>
    <dbReference type="NCBI Taxonomy" id="2963937"/>
    <lineage>
        <taxon>Bacteria</taxon>
        <taxon>Pseudomonadati</taxon>
        <taxon>Pseudomonadota</taxon>
        <taxon>Gammaproteobacteria</taxon>
        <taxon>Lysobacterales</taxon>
        <taxon>Rhodanobacteraceae</taxon>
        <taxon>Tahibacter</taxon>
    </lineage>
</organism>
<feature type="domain" description="Acyltransferase 3" evidence="3">
    <location>
        <begin position="54"/>
        <end position="364"/>
    </location>
</feature>
<feature type="region of interest" description="Disordered" evidence="1">
    <location>
        <begin position="380"/>
        <end position="408"/>
    </location>
</feature>
<sequence length="408" mass="44828">MEDFHWIFFFLAAIALVRPLLLPPLPREAATTPAPRPYRTLGQAMAAPGDNLLLLRLIAAAAVIYGHSYAISGIPGAADHIARQGWGHGLYSGSIAVQVFFAISGFLVTGAWLRRPDAAFFLRSRLLRIVPAYLACLVISAYVMGTLLTQLPRAEYLASGETWAYVWKNLTFNTNMVWTLPGVFAGNPLPNTVNGSIWTLVVEARVYLWLAIFGLLGLLDTRERLFYALAILAACLYAPLALPMMPMDEFLRLGGFFAAGCAFYRWRDEIPFHIGGVIVLAVLMYLLRGTAWFFPLYGLTLVYGVFWFAYGPKFLLGFNRLGDYSYGVYLWGYPIQQLVAMHLAEPTPTRITLLALPLALLAGALSWHLLEQPMLRLKGRRSGPHGAPAAIDNAAAATPPARHTAAGG</sequence>
<dbReference type="EMBL" id="JANFQO010000006">
    <property type="protein sequence ID" value="MCQ4164777.1"/>
    <property type="molecule type" value="Genomic_DNA"/>
</dbReference>
<dbReference type="Pfam" id="PF01757">
    <property type="entry name" value="Acyl_transf_3"/>
    <property type="match status" value="1"/>
</dbReference>
<keyword evidence="4" id="KW-0808">Transferase</keyword>
<feature type="transmembrane region" description="Helical" evidence="2">
    <location>
        <begin position="292"/>
        <end position="310"/>
    </location>
</feature>
<feature type="transmembrane region" description="Helical" evidence="2">
    <location>
        <begin position="351"/>
        <end position="370"/>
    </location>
</feature>
<evidence type="ECO:0000256" key="2">
    <source>
        <dbReference type="SAM" id="Phobius"/>
    </source>
</evidence>
<dbReference type="GO" id="GO:0016746">
    <property type="term" value="F:acyltransferase activity"/>
    <property type="evidence" value="ECO:0007669"/>
    <property type="project" value="UniProtKB-KW"/>
</dbReference>
<dbReference type="Proteomes" id="UP001165498">
    <property type="component" value="Unassembled WGS sequence"/>
</dbReference>
<feature type="transmembrane region" description="Helical" evidence="2">
    <location>
        <begin position="132"/>
        <end position="151"/>
    </location>
</feature>
<dbReference type="PANTHER" id="PTHR23028:SF53">
    <property type="entry name" value="ACYL_TRANSF_3 DOMAIN-CONTAINING PROTEIN"/>
    <property type="match status" value="1"/>
</dbReference>
<protein>
    <submittedName>
        <fullName evidence="4">Acyltransferase</fullName>
    </submittedName>
</protein>
<keyword evidence="2" id="KW-0472">Membrane</keyword>
<dbReference type="PANTHER" id="PTHR23028">
    <property type="entry name" value="ACETYLTRANSFERASE"/>
    <property type="match status" value="1"/>
</dbReference>
<reference evidence="4" key="1">
    <citation type="submission" date="2022-07" db="EMBL/GenBank/DDBJ databases">
        <title>Tahibacter sp., a new gammaproteobacterium isolated from the silt sample collected at pig farm.</title>
        <authorList>
            <person name="Chen H."/>
        </authorList>
    </citation>
    <scope>NUCLEOTIDE SEQUENCE</scope>
    <source>
        <strain evidence="4">P2K</strain>
    </source>
</reference>
<keyword evidence="2" id="KW-0812">Transmembrane</keyword>
<feature type="transmembrane region" description="Helical" evidence="2">
    <location>
        <begin position="90"/>
        <end position="112"/>
    </location>
</feature>
<gene>
    <name evidence="4" type="ORF">NM961_08645</name>
</gene>
<dbReference type="InterPro" id="IPR050879">
    <property type="entry name" value="Acyltransferase_3"/>
</dbReference>
<evidence type="ECO:0000256" key="1">
    <source>
        <dbReference type="SAM" id="MobiDB-lite"/>
    </source>
</evidence>
<keyword evidence="2" id="KW-1133">Transmembrane helix</keyword>
<feature type="transmembrane region" description="Helical" evidence="2">
    <location>
        <begin position="53"/>
        <end position="78"/>
    </location>
</feature>
<name>A0ABT1QR95_9GAMM</name>
<comment type="caution">
    <text evidence="4">The sequence shown here is derived from an EMBL/GenBank/DDBJ whole genome shotgun (WGS) entry which is preliminary data.</text>
</comment>
<feature type="transmembrane region" description="Helical" evidence="2">
    <location>
        <begin position="225"/>
        <end position="245"/>
    </location>
</feature>
<evidence type="ECO:0000313" key="5">
    <source>
        <dbReference type="Proteomes" id="UP001165498"/>
    </source>
</evidence>
<evidence type="ECO:0000259" key="3">
    <source>
        <dbReference type="Pfam" id="PF01757"/>
    </source>
</evidence>
<feature type="transmembrane region" description="Helical" evidence="2">
    <location>
        <begin position="197"/>
        <end position="218"/>
    </location>
</feature>
<keyword evidence="4" id="KW-0012">Acyltransferase</keyword>
<feature type="transmembrane region" description="Helical" evidence="2">
    <location>
        <begin position="270"/>
        <end position="287"/>
    </location>
</feature>
<keyword evidence="5" id="KW-1185">Reference proteome</keyword>